<dbReference type="EMBL" id="BKCL01000011">
    <property type="protein sequence ID" value="GEQ99005.1"/>
    <property type="molecule type" value="Genomic_DNA"/>
</dbReference>
<dbReference type="AlphaFoldDB" id="A0A5A7MVX9"/>
<accession>A0A5A7MVX9</accession>
<name>A0A5A7MVX9_9PROT</name>
<comment type="caution">
    <text evidence="2">The sequence shown here is derived from an EMBL/GenBank/DDBJ whole genome shotgun (WGS) entry which is preliminary data.</text>
</comment>
<organism evidence="2 3">
    <name type="scientific">Iodidimonas gelatinilytica</name>
    <dbReference type="NCBI Taxonomy" id="1236966"/>
    <lineage>
        <taxon>Bacteria</taxon>
        <taxon>Pseudomonadati</taxon>
        <taxon>Pseudomonadota</taxon>
        <taxon>Alphaproteobacteria</taxon>
        <taxon>Iodidimonadales</taxon>
        <taxon>Iodidimonadaceae</taxon>
        <taxon>Iodidimonas</taxon>
    </lineage>
</organism>
<feature type="transmembrane region" description="Helical" evidence="1">
    <location>
        <begin position="206"/>
        <end position="222"/>
    </location>
</feature>
<feature type="transmembrane region" description="Helical" evidence="1">
    <location>
        <begin position="104"/>
        <end position="122"/>
    </location>
</feature>
<keyword evidence="1" id="KW-0472">Membrane</keyword>
<sequence>MMSGLLVALVGTFVFGILMAVSLYAGRSWFHPAVAWNGIWFVVFAFMCFAQMWLYPVSWEALGIFVAGALYFSFGSALGSMRWRRQSPVSSSPLQVQTVYESDRILLMGLLMLLIIGMPFYIRHIMSFSTATPFSPLFFLEVRQGMLDEAQNQSRGAFVGNLVVLSTFGTLIALAVTQGGRRWRLLIAVLFGLAVVYNLLTAAKGGLLSLLVGAFAVYGLTQKRLPVKALIVLTMFVLVAFGAITVLRSAVSAGGNISYLEAASLTGQTFLNYLTTGPVAFSLYLDGFEVIPEVKGPWEFFIRVINYFGSFFPAPNPPGKFIEVGPGLHGYNTYTIYFFYYPHYGLAGVCIFTFFIGLIAGAVYKMAQSNQLIWVSFYSMLFFGVILSILADSLLTALNPMIKLALLGLVFTMARRIRLFDPTARASRLGTQALSRA</sequence>
<evidence type="ECO:0000313" key="2">
    <source>
        <dbReference type="EMBL" id="GEQ99005.1"/>
    </source>
</evidence>
<feature type="transmembrane region" description="Helical" evidence="1">
    <location>
        <begin position="344"/>
        <end position="364"/>
    </location>
</feature>
<evidence type="ECO:0000313" key="3">
    <source>
        <dbReference type="Proteomes" id="UP000322084"/>
    </source>
</evidence>
<protein>
    <recommendedName>
        <fullName evidence="4">Oligosaccharide repeat unit polymerase</fullName>
    </recommendedName>
</protein>
<feature type="transmembrane region" description="Helical" evidence="1">
    <location>
        <begin position="229"/>
        <end position="251"/>
    </location>
</feature>
<proteinExistence type="predicted"/>
<gene>
    <name evidence="2" type="ORF">JCM17844_26420</name>
</gene>
<feature type="transmembrane region" description="Helical" evidence="1">
    <location>
        <begin position="397"/>
        <end position="414"/>
    </location>
</feature>
<keyword evidence="1" id="KW-0812">Transmembrane</keyword>
<feature type="transmembrane region" description="Helical" evidence="1">
    <location>
        <begin position="33"/>
        <end position="55"/>
    </location>
</feature>
<dbReference type="Proteomes" id="UP000322084">
    <property type="component" value="Unassembled WGS sequence"/>
</dbReference>
<evidence type="ECO:0008006" key="4">
    <source>
        <dbReference type="Google" id="ProtNLM"/>
    </source>
</evidence>
<feature type="transmembrane region" description="Helical" evidence="1">
    <location>
        <begin position="156"/>
        <end position="176"/>
    </location>
</feature>
<evidence type="ECO:0000256" key="1">
    <source>
        <dbReference type="SAM" id="Phobius"/>
    </source>
</evidence>
<feature type="transmembrane region" description="Helical" evidence="1">
    <location>
        <begin position="183"/>
        <end position="200"/>
    </location>
</feature>
<feature type="transmembrane region" description="Helical" evidence="1">
    <location>
        <begin position="6"/>
        <end position="26"/>
    </location>
</feature>
<keyword evidence="1" id="KW-1133">Transmembrane helix</keyword>
<feature type="transmembrane region" description="Helical" evidence="1">
    <location>
        <begin position="371"/>
        <end position="391"/>
    </location>
</feature>
<dbReference type="NCBIfam" id="TIGR04370">
    <property type="entry name" value="glyco_rpt_poly"/>
    <property type="match status" value="1"/>
</dbReference>
<reference evidence="2 3" key="1">
    <citation type="submission" date="2019-09" db="EMBL/GenBank/DDBJ databases">
        <title>NBRP : Genome information of microbial organism related human and environment.</title>
        <authorList>
            <person name="Hattori M."/>
            <person name="Oshima K."/>
            <person name="Inaba H."/>
            <person name="Suda W."/>
            <person name="Sakamoto M."/>
            <person name="Iino T."/>
            <person name="Kitahara M."/>
            <person name="Oshida Y."/>
            <person name="Iida T."/>
            <person name="Kudo T."/>
            <person name="Itoh T."/>
            <person name="Ohkuma M."/>
        </authorList>
    </citation>
    <scope>NUCLEOTIDE SEQUENCE [LARGE SCALE GENOMIC DNA]</scope>
    <source>
        <strain evidence="2 3">Hi-2</strain>
    </source>
</reference>
<feature type="transmembrane region" description="Helical" evidence="1">
    <location>
        <begin position="61"/>
        <end position="83"/>
    </location>
</feature>